<dbReference type="InterPro" id="IPR000847">
    <property type="entry name" value="LysR_HTH_N"/>
</dbReference>
<evidence type="ECO:0000313" key="6">
    <source>
        <dbReference type="EMBL" id="MBB2500512.1"/>
    </source>
</evidence>
<dbReference type="CDD" id="cd05466">
    <property type="entry name" value="PBP2_LTTR_substrate"/>
    <property type="match status" value="1"/>
</dbReference>
<evidence type="ECO:0000256" key="4">
    <source>
        <dbReference type="ARBA" id="ARBA00023163"/>
    </source>
</evidence>
<evidence type="ECO:0000256" key="3">
    <source>
        <dbReference type="ARBA" id="ARBA00023125"/>
    </source>
</evidence>
<dbReference type="InterPro" id="IPR036388">
    <property type="entry name" value="WH-like_DNA-bd_sf"/>
</dbReference>
<dbReference type="RefSeq" id="WP_183124199.1">
    <property type="nucleotide sequence ID" value="NZ_JACJHR010000019.1"/>
</dbReference>
<keyword evidence="2" id="KW-0805">Transcription regulation</keyword>
<dbReference type="Gene3D" id="3.40.190.10">
    <property type="entry name" value="Periplasmic binding protein-like II"/>
    <property type="match status" value="2"/>
</dbReference>
<evidence type="ECO:0000313" key="7">
    <source>
        <dbReference type="Proteomes" id="UP000550260"/>
    </source>
</evidence>
<proteinExistence type="inferred from homology"/>
<evidence type="ECO:0000259" key="5">
    <source>
        <dbReference type="PROSITE" id="PS50931"/>
    </source>
</evidence>
<dbReference type="Gene3D" id="1.10.10.10">
    <property type="entry name" value="Winged helix-like DNA-binding domain superfamily/Winged helix DNA-binding domain"/>
    <property type="match status" value="1"/>
</dbReference>
<reference evidence="6 7" key="1">
    <citation type="submission" date="2020-08" db="EMBL/GenBank/DDBJ databases">
        <title>Amycolatopsis echigonensis JCM 21831.</title>
        <authorList>
            <person name="Tedsree N."/>
            <person name="Kuncharoen N."/>
            <person name="Likhitwitayawuid K."/>
            <person name="Tanasupawat S."/>
        </authorList>
    </citation>
    <scope>NUCLEOTIDE SEQUENCE [LARGE SCALE GENOMIC DNA]</scope>
    <source>
        <strain evidence="6 7">JCM 21831</strain>
    </source>
</reference>
<dbReference type="AlphaFoldDB" id="A0A8E1VY94"/>
<gene>
    <name evidence="6" type="ORF">H5411_15435</name>
</gene>
<comment type="similarity">
    <text evidence="1">Belongs to the LysR transcriptional regulatory family.</text>
</comment>
<comment type="caution">
    <text evidence="6">The sequence shown here is derived from an EMBL/GenBank/DDBJ whole genome shotgun (WGS) entry which is preliminary data.</text>
</comment>
<dbReference type="GO" id="GO:0032993">
    <property type="term" value="C:protein-DNA complex"/>
    <property type="evidence" value="ECO:0007669"/>
    <property type="project" value="TreeGrafter"/>
</dbReference>
<sequence>MDLRLVEYFIAVVDHGSVTKAAQALFIAQPSLSQAIKSLERELGADLFDRTGRALELTGTGRSFEVAARRVLRDVAVARDRVGAVRELRAGQLRISAVADVTLHPLPILVQAFRTRHPDVEVRITDPGHVGGVVAEVRQGHADLGLATLPLKAASLTVRPIGPQRMVLAMTPQLAADLPDPVPQAMLAKLPLIRGVDDRLADLVEHPEALPPARDATVRSGFRQVTWELVRLGAGMAVMPEGIAERQLTGVELRGLDPDIRREVACVYRADQLSPAATAFLATFPLAGPA</sequence>
<dbReference type="PANTHER" id="PTHR30346:SF28">
    <property type="entry name" value="HTH-TYPE TRANSCRIPTIONAL REGULATOR CYNR"/>
    <property type="match status" value="1"/>
</dbReference>
<dbReference type="InterPro" id="IPR036390">
    <property type="entry name" value="WH_DNA-bd_sf"/>
</dbReference>
<name>A0A8E1VY94_9PSEU</name>
<dbReference type="SUPFAM" id="SSF53850">
    <property type="entry name" value="Periplasmic binding protein-like II"/>
    <property type="match status" value="1"/>
</dbReference>
<keyword evidence="4" id="KW-0804">Transcription</keyword>
<dbReference type="PRINTS" id="PR00039">
    <property type="entry name" value="HTHLYSR"/>
</dbReference>
<dbReference type="Pfam" id="PF03466">
    <property type="entry name" value="LysR_substrate"/>
    <property type="match status" value="1"/>
</dbReference>
<dbReference type="SUPFAM" id="SSF46785">
    <property type="entry name" value="Winged helix' DNA-binding domain"/>
    <property type="match status" value="1"/>
</dbReference>
<dbReference type="GO" id="GO:0003677">
    <property type="term" value="F:DNA binding"/>
    <property type="evidence" value="ECO:0007669"/>
    <property type="project" value="UniProtKB-KW"/>
</dbReference>
<accession>A0A8E1VY94</accession>
<dbReference type="InterPro" id="IPR005119">
    <property type="entry name" value="LysR_subst-bd"/>
</dbReference>
<keyword evidence="3" id="KW-0238">DNA-binding</keyword>
<dbReference type="PANTHER" id="PTHR30346">
    <property type="entry name" value="TRANSCRIPTIONAL DUAL REGULATOR HCAR-RELATED"/>
    <property type="match status" value="1"/>
</dbReference>
<protein>
    <submittedName>
        <fullName evidence="6">LysR family transcriptional regulator</fullName>
    </submittedName>
</protein>
<dbReference type="FunFam" id="1.10.10.10:FF:000001">
    <property type="entry name" value="LysR family transcriptional regulator"/>
    <property type="match status" value="1"/>
</dbReference>
<dbReference type="PROSITE" id="PS50931">
    <property type="entry name" value="HTH_LYSR"/>
    <property type="match status" value="1"/>
</dbReference>
<organism evidence="6 7">
    <name type="scientific">Amycolatopsis echigonensis</name>
    <dbReference type="NCBI Taxonomy" id="2576905"/>
    <lineage>
        <taxon>Bacteria</taxon>
        <taxon>Bacillati</taxon>
        <taxon>Actinomycetota</taxon>
        <taxon>Actinomycetes</taxon>
        <taxon>Pseudonocardiales</taxon>
        <taxon>Pseudonocardiaceae</taxon>
        <taxon>Amycolatopsis</taxon>
    </lineage>
</organism>
<dbReference type="GO" id="GO:0003700">
    <property type="term" value="F:DNA-binding transcription factor activity"/>
    <property type="evidence" value="ECO:0007669"/>
    <property type="project" value="InterPro"/>
</dbReference>
<evidence type="ECO:0000256" key="2">
    <source>
        <dbReference type="ARBA" id="ARBA00023015"/>
    </source>
</evidence>
<feature type="domain" description="HTH lysR-type" evidence="5">
    <location>
        <begin position="1"/>
        <end position="58"/>
    </location>
</feature>
<evidence type="ECO:0000256" key="1">
    <source>
        <dbReference type="ARBA" id="ARBA00009437"/>
    </source>
</evidence>
<dbReference type="Pfam" id="PF00126">
    <property type="entry name" value="HTH_1"/>
    <property type="match status" value="1"/>
</dbReference>
<dbReference type="EMBL" id="JACJHR010000019">
    <property type="protein sequence ID" value="MBB2500512.1"/>
    <property type="molecule type" value="Genomic_DNA"/>
</dbReference>
<dbReference type="Proteomes" id="UP000550260">
    <property type="component" value="Unassembled WGS sequence"/>
</dbReference>